<evidence type="ECO:0000313" key="3">
    <source>
        <dbReference type="Proteomes" id="UP000241462"/>
    </source>
</evidence>
<dbReference type="InParanoid" id="A0A2T3A0B5"/>
<name>A0A2T3A0B5_9PEZI</name>
<dbReference type="EMBL" id="KZ678529">
    <property type="protein sequence ID" value="PSR80477.1"/>
    <property type="molecule type" value="Genomic_DNA"/>
</dbReference>
<dbReference type="AlphaFoldDB" id="A0A2T3A0B5"/>
<evidence type="ECO:0008006" key="4">
    <source>
        <dbReference type="Google" id="ProtNLM"/>
    </source>
</evidence>
<protein>
    <recommendedName>
        <fullName evidence="4">Secreted protein</fullName>
    </recommendedName>
</protein>
<accession>A0A2T3A0B5</accession>
<dbReference type="Proteomes" id="UP000241462">
    <property type="component" value="Unassembled WGS sequence"/>
</dbReference>
<evidence type="ECO:0000313" key="2">
    <source>
        <dbReference type="EMBL" id="PSR80477.1"/>
    </source>
</evidence>
<proteinExistence type="predicted"/>
<keyword evidence="1" id="KW-0732">Signal</keyword>
<evidence type="ECO:0000256" key="1">
    <source>
        <dbReference type="SAM" id="SignalP"/>
    </source>
</evidence>
<feature type="signal peptide" evidence="1">
    <location>
        <begin position="1"/>
        <end position="20"/>
    </location>
</feature>
<sequence length="112" mass="11731">MKFTSATSVVLTQAVVLVTAHSTVIFSYGSQPLNTTQVAAVPQYSMPAIVDDCAGPPASVFGPSTWEAANQERAMRRGTCAGDEMAQVTAMVMAQHSFPTCTADLFGIKSGN</sequence>
<gene>
    <name evidence="2" type="ORF">BD289DRAFT_440655</name>
</gene>
<feature type="chain" id="PRO_5015660081" description="Secreted protein" evidence="1">
    <location>
        <begin position="21"/>
        <end position="112"/>
    </location>
</feature>
<organism evidence="2 3">
    <name type="scientific">Coniella lustricola</name>
    <dbReference type="NCBI Taxonomy" id="2025994"/>
    <lineage>
        <taxon>Eukaryota</taxon>
        <taxon>Fungi</taxon>
        <taxon>Dikarya</taxon>
        <taxon>Ascomycota</taxon>
        <taxon>Pezizomycotina</taxon>
        <taxon>Sordariomycetes</taxon>
        <taxon>Sordariomycetidae</taxon>
        <taxon>Diaporthales</taxon>
        <taxon>Schizoparmaceae</taxon>
        <taxon>Coniella</taxon>
    </lineage>
</organism>
<keyword evidence="3" id="KW-1185">Reference proteome</keyword>
<reference evidence="2 3" key="1">
    <citation type="journal article" date="2018" name="Mycol. Prog.">
        <title>Coniella lustricola, a new species from submerged detritus.</title>
        <authorList>
            <person name="Raudabaugh D.B."/>
            <person name="Iturriaga T."/>
            <person name="Carver A."/>
            <person name="Mondo S."/>
            <person name="Pangilinan J."/>
            <person name="Lipzen A."/>
            <person name="He G."/>
            <person name="Amirebrahimi M."/>
            <person name="Grigoriev I.V."/>
            <person name="Miller A.N."/>
        </authorList>
    </citation>
    <scope>NUCLEOTIDE SEQUENCE [LARGE SCALE GENOMIC DNA]</scope>
    <source>
        <strain evidence="2 3">B22-T-1</strain>
    </source>
</reference>